<dbReference type="PANTHER" id="PTHR47027">
    <property type="entry name" value="REVERSE TRANSCRIPTASE DOMAIN-CONTAINING PROTEIN"/>
    <property type="match status" value="1"/>
</dbReference>
<accession>A0A2J7QKA1</accession>
<dbReference type="EMBL" id="NEVH01013274">
    <property type="protein sequence ID" value="PNF29011.1"/>
    <property type="molecule type" value="Genomic_DNA"/>
</dbReference>
<feature type="non-terminal residue" evidence="1">
    <location>
        <position position="1"/>
    </location>
</feature>
<gene>
    <name evidence="1" type="ORF">B7P43_G14712</name>
</gene>
<name>A0A2J7QKA1_9NEOP</name>
<proteinExistence type="predicted"/>
<reference evidence="1 2" key="1">
    <citation type="submission" date="2017-12" db="EMBL/GenBank/DDBJ databases">
        <title>Hemimetabolous genomes reveal molecular basis of termite eusociality.</title>
        <authorList>
            <person name="Harrison M.C."/>
            <person name="Jongepier E."/>
            <person name="Robertson H.M."/>
            <person name="Arning N."/>
            <person name="Bitard-Feildel T."/>
            <person name="Chao H."/>
            <person name="Childers C.P."/>
            <person name="Dinh H."/>
            <person name="Doddapaneni H."/>
            <person name="Dugan S."/>
            <person name="Gowin J."/>
            <person name="Greiner C."/>
            <person name="Han Y."/>
            <person name="Hu H."/>
            <person name="Hughes D.S.T."/>
            <person name="Huylmans A.-K."/>
            <person name="Kemena C."/>
            <person name="Kremer L.P.M."/>
            <person name="Lee S.L."/>
            <person name="Lopez-Ezquerra A."/>
            <person name="Mallet L."/>
            <person name="Monroy-Kuhn J.M."/>
            <person name="Moser A."/>
            <person name="Murali S.C."/>
            <person name="Muzny D.M."/>
            <person name="Otani S."/>
            <person name="Piulachs M.-D."/>
            <person name="Poelchau M."/>
            <person name="Qu J."/>
            <person name="Schaub F."/>
            <person name="Wada-Katsumata A."/>
            <person name="Worley K.C."/>
            <person name="Xie Q."/>
            <person name="Ylla G."/>
            <person name="Poulsen M."/>
            <person name="Gibbs R.A."/>
            <person name="Schal C."/>
            <person name="Richards S."/>
            <person name="Belles X."/>
            <person name="Korb J."/>
            <person name="Bornberg-Bauer E."/>
        </authorList>
    </citation>
    <scope>NUCLEOTIDE SEQUENCE [LARGE SCALE GENOMIC DNA]</scope>
    <source>
        <tissue evidence="1">Whole body</tissue>
    </source>
</reference>
<organism evidence="1 2">
    <name type="scientific">Cryptotermes secundus</name>
    <dbReference type="NCBI Taxonomy" id="105785"/>
    <lineage>
        <taxon>Eukaryota</taxon>
        <taxon>Metazoa</taxon>
        <taxon>Ecdysozoa</taxon>
        <taxon>Arthropoda</taxon>
        <taxon>Hexapoda</taxon>
        <taxon>Insecta</taxon>
        <taxon>Pterygota</taxon>
        <taxon>Neoptera</taxon>
        <taxon>Polyneoptera</taxon>
        <taxon>Dictyoptera</taxon>
        <taxon>Blattodea</taxon>
        <taxon>Blattoidea</taxon>
        <taxon>Termitoidae</taxon>
        <taxon>Kalotermitidae</taxon>
        <taxon>Cryptotermitinae</taxon>
        <taxon>Cryptotermes</taxon>
    </lineage>
</organism>
<dbReference type="Proteomes" id="UP000235965">
    <property type="component" value="Unassembled WGS sequence"/>
</dbReference>
<protein>
    <recommendedName>
        <fullName evidence="3">Reverse transcriptase domain-containing protein</fullName>
    </recommendedName>
</protein>
<dbReference type="AlphaFoldDB" id="A0A2J7QKA1"/>
<keyword evidence="2" id="KW-1185">Reference proteome</keyword>
<evidence type="ECO:0008006" key="3">
    <source>
        <dbReference type="Google" id="ProtNLM"/>
    </source>
</evidence>
<dbReference type="InParanoid" id="A0A2J7QKA1"/>
<comment type="caution">
    <text evidence="1">The sequence shown here is derived from an EMBL/GenBank/DDBJ whole genome shotgun (WGS) entry which is preliminary data.</text>
</comment>
<dbReference type="PANTHER" id="PTHR47027:SF20">
    <property type="entry name" value="REVERSE TRANSCRIPTASE-LIKE PROTEIN WITH RNA-DIRECTED DNA POLYMERASE DOMAIN"/>
    <property type="match status" value="1"/>
</dbReference>
<sequence length="154" mass="18152">KYMLLFRHQNAGQNHDIKIQNRCFENVAQFRYLGAMITDRNLIQEEIKRRLNSGNACYHSIQNLSSSRLLSKNIKIRIYKTIILPVVLYGCETLSLTLREEHRLRVFENRVIIRMIKSRRLRWAGHVARMEETMNAYGILVGKPEGKRPQGRPM</sequence>
<evidence type="ECO:0000313" key="1">
    <source>
        <dbReference type="EMBL" id="PNF29011.1"/>
    </source>
</evidence>
<evidence type="ECO:0000313" key="2">
    <source>
        <dbReference type="Proteomes" id="UP000235965"/>
    </source>
</evidence>